<dbReference type="Proteomes" id="UP000429484">
    <property type="component" value="Unassembled WGS sequence"/>
</dbReference>
<reference evidence="1 2" key="1">
    <citation type="journal article" date="2013" name="Genome Biol.">
        <title>Comparative genomics of the core and accessory genomes of 48 Sinorhizobium strains comprising five genospecies.</title>
        <authorList>
            <person name="Sugawara M."/>
            <person name="Epstein B."/>
            <person name="Badgley B.D."/>
            <person name="Unno T."/>
            <person name="Xu L."/>
            <person name="Reese J."/>
            <person name="Gyaneshwar P."/>
            <person name="Denny R."/>
            <person name="Mudge J."/>
            <person name="Bharti A.K."/>
            <person name="Farmer A.D."/>
            <person name="May G.D."/>
            <person name="Woodward J.E."/>
            <person name="Medigue C."/>
            <person name="Vallenet D."/>
            <person name="Lajus A."/>
            <person name="Rouy Z."/>
            <person name="Martinez-Vaz B."/>
            <person name="Tiffin P."/>
            <person name="Young N.D."/>
            <person name="Sadowsky M.J."/>
        </authorList>
    </citation>
    <scope>NUCLEOTIDE SEQUENCE [LARGE SCALE GENOMIC DNA]</scope>
    <source>
        <strain evidence="1 2">N6B1</strain>
    </source>
</reference>
<dbReference type="InterPro" id="IPR017438">
    <property type="entry name" value="ATP-NAD_kinase_N"/>
</dbReference>
<gene>
    <name evidence="1" type="ORF">GHK53_29670</name>
</gene>
<comment type="caution">
    <text evidence="1">The sequence shown here is derived from an EMBL/GenBank/DDBJ whole genome shotgun (WGS) entry which is preliminary data.</text>
</comment>
<dbReference type="PANTHER" id="PTHR20275">
    <property type="entry name" value="NAD KINASE"/>
    <property type="match status" value="1"/>
</dbReference>
<protein>
    <submittedName>
        <fullName evidence="1">ATP-NAD kinase</fullName>
    </submittedName>
</protein>
<dbReference type="GO" id="GO:0006741">
    <property type="term" value="P:NADP+ biosynthetic process"/>
    <property type="evidence" value="ECO:0007669"/>
    <property type="project" value="TreeGrafter"/>
</dbReference>
<dbReference type="SUPFAM" id="SSF111331">
    <property type="entry name" value="NAD kinase/diacylglycerol kinase-like"/>
    <property type="match status" value="1"/>
</dbReference>
<accession>A0AAW9TXE9</accession>
<name>A0AAW9TXE9_RHIML</name>
<evidence type="ECO:0000313" key="2">
    <source>
        <dbReference type="Proteomes" id="UP000429484"/>
    </source>
</evidence>
<dbReference type="EMBL" id="WISR01000242">
    <property type="protein sequence ID" value="MQW36827.1"/>
    <property type="molecule type" value="Genomic_DNA"/>
</dbReference>
<sequence length="253" mass="27321">MKIAFVASPKPGAQRALKELSDRYGQATVAEADFIVTLGGDHMALEAFHGALAMPAKPVFAMRTDSSTGVLCNSLRVHGLIERLHAAARVELPVLQAEIEQAGGRSQVLFAINEIVLERQVFQQAKLNVAVHGEGDPMNINGDGLVLTTPIGSTGYNRSLRGPLLPLGSSLLALTGIGIRRPSDWSPVVLSDHEILDVEVIEAVHRPVQIRTTSETVPNICRARLFRSPDRTVTLLVDREAQGRLGTPFGRQC</sequence>
<dbReference type="InterPro" id="IPR016064">
    <property type="entry name" value="NAD/diacylglycerol_kinase_sf"/>
</dbReference>
<dbReference type="RefSeq" id="WP_153350122.1">
    <property type="nucleotide sequence ID" value="NZ_WISR01000242.1"/>
</dbReference>
<keyword evidence="1" id="KW-0808">Transferase</keyword>
<evidence type="ECO:0000313" key="1">
    <source>
        <dbReference type="EMBL" id="MQW36827.1"/>
    </source>
</evidence>
<dbReference type="InterPro" id="IPR017437">
    <property type="entry name" value="ATP-NAD_kinase_PpnK-typ_C"/>
</dbReference>
<dbReference type="Gene3D" id="3.40.50.10330">
    <property type="entry name" value="Probable inorganic polyphosphate/atp-NAD kinase, domain 1"/>
    <property type="match status" value="1"/>
</dbReference>
<proteinExistence type="predicted"/>
<organism evidence="1 2">
    <name type="scientific">Rhizobium meliloti</name>
    <name type="common">Ensifer meliloti</name>
    <name type="synonym">Sinorhizobium meliloti</name>
    <dbReference type="NCBI Taxonomy" id="382"/>
    <lineage>
        <taxon>Bacteria</taxon>
        <taxon>Pseudomonadati</taxon>
        <taxon>Pseudomonadota</taxon>
        <taxon>Alphaproteobacteria</taxon>
        <taxon>Hyphomicrobiales</taxon>
        <taxon>Rhizobiaceae</taxon>
        <taxon>Sinorhizobium/Ensifer group</taxon>
        <taxon>Sinorhizobium</taxon>
    </lineage>
</organism>
<dbReference type="GO" id="GO:0019674">
    <property type="term" value="P:NAD+ metabolic process"/>
    <property type="evidence" value="ECO:0007669"/>
    <property type="project" value="InterPro"/>
</dbReference>
<dbReference type="PANTHER" id="PTHR20275:SF0">
    <property type="entry name" value="NAD KINASE"/>
    <property type="match status" value="1"/>
</dbReference>
<dbReference type="GO" id="GO:0003951">
    <property type="term" value="F:NAD+ kinase activity"/>
    <property type="evidence" value="ECO:0007669"/>
    <property type="project" value="InterPro"/>
</dbReference>
<dbReference type="Gene3D" id="2.60.200.30">
    <property type="entry name" value="Probable inorganic polyphosphate/atp-NAD kinase, domain 2"/>
    <property type="match status" value="1"/>
</dbReference>
<keyword evidence="1" id="KW-0418">Kinase</keyword>
<dbReference type="AlphaFoldDB" id="A0AAW9TXE9"/>